<evidence type="ECO:0000256" key="1">
    <source>
        <dbReference type="SAM" id="MobiDB-lite"/>
    </source>
</evidence>
<comment type="caution">
    <text evidence="2">The sequence shown here is derived from an EMBL/GenBank/DDBJ whole genome shotgun (WGS) entry which is preliminary data.</text>
</comment>
<dbReference type="AlphaFoldDB" id="A0A8J8BEW7"/>
<name>A0A8J8BEW7_9ACTN</name>
<feature type="compositionally biased region" description="Basic and acidic residues" evidence="1">
    <location>
        <begin position="40"/>
        <end position="50"/>
    </location>
</feature>
<keyword evidence="3" id="KW-1185">Reference proteome</keyword>
<protein>
    <submittedName>
        <fullName evidence="2">Uncharacterized protein</fullName>
    </submittedName>
</protein>
<dbReference type="Proteomes" id="UP000677913">
    <property type="component" value="Unassembled WGS sequence"/>
</dbReference>
<accession>A0A8J8BEW7</accession>
<sequence>MNSIDDHHAAPPTIAPSASHRLRGRPRLTGSRLTRRPHARRESAADHGEPRPGATTLPEWHAMTEPEYVLAWQQLRSWTAWLVGRYRLVLEDRLPPCWPQHPELIEELWALRAWRAEAYGPDGSGQSAVYWHQALVAFLGHVTTWWAGGCRAGHASVDSELSAEHASAWADADPLAGVPRLLRPAATVPTDPKHEPGVITMPQLNVLTIAQMQALTDAGLAHPQHHTITAFTYYDGSWWTHASPTRQATDSRYNSDTDAVWFRADDIDPACDPTFQARSSAALATIT</sequence>
<feature type="region of interest" description="Disordered" evidence="1">
    <location>
        <begin position="1"/>
        <end position="58"/>
    </location>
</feature>
<gene>
    <name evidence="2" type="ORF">KGA66_27535</name>
</gene>
<dbReference type="RefSeq" id="WP_211472259.1">
    <property type="nucleotide sequence ID" value="NZ_JAGSXH010000201.1"/>
</dbReference>
<reference evidence="2" key="1">
    <citation type="submission" date="2021-04" db="EMBL/GenBank/DDBJ databases">
        <title>Genome based classification of Actinospica acidithermotolerans sp. nov., an actinobacterium isolated from an Indonesian hot spring.</title>
        <authorList>
            <person name="Kusuma A.B."/>
            <person name="Putra K.E."/>
            <person name="Nafisah S."/>
            <person name="Loh J."/>
            <person name="Nouioui I."/>
            <person name="Goodfellow M."/>
        </authorList>
    </citation>
    <scope>NUCLEOTIDE SEQUENCE</scope>
    <source>
        <strain evidence="2">DSM 45618</strain>
    </source>
</reference>
<dbReference type="EMBL" id="JAGSXH010000201">
    <property type="protein sequence ID" value="MBS2966818.1"/>
    <property type="molecule type" value="Genomic_DNA"/>
</dbReference>
<evidence type="ECO:0000313" key="3">
    <source>
        <dbReference type="Proteomes" id="UP000677913"/>
    </source>
</evidence>
<evidence type="ECO:0000313" key="2">
    <source>
        <dbReference type="EMBL" id="MBS2966818.1"/>
    </source>
</evidence>
<organism evidence="2 3">
    <name type="scientific">Actinocrinis puniceicyclus</name>
    <dbReference type="NCBI Taxonomy" id="977794"/>
    <lineage>
        <taxon>Bacteria</taxon>
        <taxon>Bacillati</taxon>
        <taxon>Actinomycetota</taxon>
        <taxon>Actinomycetes</taxon>
        <taxon>Catenulisporales</taxon>
        <taxon>Actinospicaceae</taxon>
        <taxon>Actinocrinis</taxon>
    </lineage>
</organism>
<proteinExistence type="predicted"/>